<dbReference type="InterPro" id="IPR001867">
    <property type="entry name" value="OmpR/PhoB-type_DNA-bd"/>
</dbReference>
<dbReference type="SMART" id="SM00448">
    <property type="entry name" value="REC"/>
    <property type="match status" value="1"/>
</dbReference>
<dbReference type="STRING" id="281362.AT959_12045"/>
<feature type="domain" description="OmpR/PhoB-type" evidence="5">
    <location>
        <begin position="125"/>
        <end position="220"/>
    </location>
</feature>
<dbReference type="Pfam" id="PF00072">
    <property type="entry name" value="Response_reg"/>
    <property type="match status" value="1"/>
</dbReference>
<dbReference type="GO" id="GO:0005829">
    <property type="term" value="C:cytosol"/>
    <property type="evidence" value="ECO:0007669"/>
    <property type="project" value="TreeGrafter"/>
</dbReference>
<dbReference type="EMBL" id="LODL01000021">
    <property type="protein sequence ID" value="KXB30103.1"/>
    <property type="molecule type" value="Genomic_DNA"/>
</dbReference>
<organism evidence="6 7">
    <name type="scientific">Dechloromonas denitrificans</name>
    <dbReference type="NCBI Taxonomy" id="281362"/>
    <lineage>
        <taxon>Bacteria</taxon>
        <taxon>Pseudomonadati</taxon>
        <taxon>Pseudomonadota</taxon>
        <taxon>Betaproteobacteria</taxon>
        <taxon>Rhodocyclales</taxon>
        <taxon>Azonexaceae</taxon>
        <taxon>Dechloromonas</taxon>
    </lineage>
</organism>
<dbReference type="InterPro" id="IPR036388">
    <property type="entry name" value="WH-like_DNA-bd_sf"/>
</dbReference>
<dbReference type="SMART" id="SM00862">
    <property type="entry name" value="Trans_reg_C"/>
    <property type="match status" value="1"/>
</dbReference>
<dbReference type="GO" id="GO:0032993">
    <property type="term" value="C:protein-DNA complex"/>
    <property type="evidence" value="ECO:0007669"/>
    <property type="project" value="TreeGrafter"/>
</dbReference>
<dbReference type="GO" id="GO:0006355">
    <property type="term" value="P:regulation of DNA-templated transcription"/>
    <property type="evidence" value="ECO:0007669"/>
    <property type="project" value="InterPro"/>
</dbReference>
<sequence>MHVLIVEDDPLIAENLYDFLESRGHQCDFATTLAAARQLLARSTIDALILDRNLPDGDGATLARSLRSAGKMLPILMLTARDGLDDKLAGFDAGADDYLAKPFALKEVEVRLLALQRRCGSRGGEGPLQLGRLAYDPSAQEVRLDGELLVLPPKAIRLLAVMLPHPGRLFARRELEIAIWGHEQESSDNLRSVLHTVRKALGSGAVEIQNVHGLGYKLVAA</sequence>
<dbReference type="Gene3D" id="6.10.250.690">
    <property type="match status" value="1"/>
</dbReference>
<dbReference type="InterPro" id="IPR001789">
    <property type="entry name" value="Sig_transdc_resp-reg_receiver"/>
</dbReference>
<dbReference type="InterPro" id="IPR039420">
    <property type="entry name" value="WalR-like"/>
</dbReference>
<evidence type="ECO:0000256" key="1">
    <source>
        <dbReference type="ARBA" id="ARBA00023125"/>
    </source>
</evidence>
<dbReference type="SUPFAM" id="SSF46894">
    <property type="entry name" value="C-terminal effector domain of the bipartite response regulators"/>
    <property type="match status" value="1"/>
</dbReference>
<dbReference type="InterPro" id="IPR011006">
    <property type="entry name" value="CheY-like_superfamily"/>
</dbReference>
<keyword evidence="7" id="KW-1185">Reference proteome</keyword>
<dbReference type="PANTHER" id="PTHR48111:SF36">
    <property type="entry name" value="TRANSCRIPTIONAL REGULATORY PROTEIN CUTR"/>
    <property type="match status" value="1"/>
</dbReference>
<dbReference type="Proteomes" id="UP000070186">
    <property type="component" value="Unassembled WGS sequence"/>
</dbReference>
<dbReference type="CDD" id="cd00383">
    <property type="entry name" value="trans_reg_C"/>
    <property type="match status" value="1"/>
</dbReference>
<reference evidence="6 7" key="1">
    <citation type="submission" date="2015-12" db="EMBL/GenBank/DDBJ databases">
        <title>Nitrous oxide reduction kinetics distinguish bacteria harboring typical versus atypical NosZ.</title>
        <authorList>
            <person name="Yoon S."/>
            <person name="Nissen S."/>
            <person name="Park D."/>
            <person name="Sanford R.A."/>
            <person name="Loeffler F.E."/>
        </authorList>
    </citation>
    <scope>NUCLEOTIDE SEQUENCE [LARGE SCALE GENOMIC DNA]</scope>
    <source>
        <strain evidence="6 7">ATCC BAA-841</strain>
    </source>
</reference>
<dbReference type="AlphaFoldDB" id="A0A133XGP6"/>
<protein>
    <submittedName>
        <fullName evidence="6">Two-component system response regulator</fullName>
    </submittedName>
</protein>
<dbReference type="PANTHER" id="PTHR48111">
    <property type="entry name" value="REGULATOR OF RPOS"/>
    <property type="match status" value="1"/>
</dbReference>
<dbReference type="RefSeq" id="WP_066883398.1">
    <property type="nucleotide sequence ID" value="NZ_LODL01000021.1"/>
</dbReference>
<gene>
    <name evidence="6" type="ORF">AT959_12045</name>
</gene>
<dbReference type="InterPro" id="IPR016032">
    <property type="entry name" value="Sig_transdc_resp-reg_C-effctor"/>
</dbReference>
<dbReference type="Pfam" id="PF00486">
    <property type="entry name" value="Trans_reg_C"/>
    <property type="match status" value="1"/>
</dbReference>
<evidence type="ECO:0000256" key="2">
    <source>
        <dbReference type="PROSITE-ProRule" id="PRU00169"/>
    </source>
</evidence>
<evidence type="ECO:0000259" key="4">
    <source>
        <dbReference type="PROSITE" id="PS50110"/>
    </source>
</evidence>
<keyword evidence="1 3" id="KW-0238">DNA-binding</keyword>
<accession>A0A133XGP6</accession>
<dbReference type="PROSITE" id="PS50110">
    <property type="entry name" value="RESPONSE_REGULATORY"/>
    <property type="match status" value="1"/>
</dbReference>
<comment type="caution">
    <text evidence="6">The sequence shown here is derived from an EMBL/GenBank/DDBJ whole genome shotgun (WGS) entry which is preliminary data.</text>
</comment>
<name>A0A133XGP6_9RHOO</name>
<evidence type="ECO:0000259" key="5">
    <source>
        <dbReference type="PROSITE" id="PS51755"/>
    </source>
</evidence>
<dbReference type="GO" id="GO:0000156">
    <property type="term" value="F:phosphorelay response regulator activity"/>
    <property type="evidence" value="ECO:0007669"/>
    <property type="project" value="TreeGrafter"/>
</dbReference>
<proteinExistence type="predicted"/>
<keyword evidence="2" id="KW-0597">Phosphoprotein</keyword>
<dbReference type="SUPFAM" id="SSF52172">
    <property type="entry name" value="CheY-like"/>
    <property type="match status" value="1"/>
</dbReference>
<feature type="DNA-binding region" description="OmpR/PhoB-type" evidence="3">
    <location>
        <begin position="125"/>
        <end position="220"/>
    </location>
</feature>
<evidence type="ECO:0000313" key="7">
    <source>
        <dbReference type="Proteomes" id="UP000070186"/>
    </source>
</evidence>
<dbReference type="GO" id="GO:0000976">
    <property type="term" value="F:transcription cis-regulatory region binding"/>
    <property type="evidence" value="ECO:0007669"/>
    <property type="project" value="TreeGrafter"/>
</dbReference>
<evidence type="ECO:0000313" key="6">
    <source>
        <dbReference type="EMBL" id="KXB30103.1"/>
    </source>
</evidence>
<dbReference type="PROSITE" id="PS51755">
    <property type="entry name" value="OMPR_PHOB"/>
    <property type="match status" value="1"/>
</dbReference>
<dbReference type="Gene3D" id="3.40.50.2300">
    <property type="match status" value="1"/>
</dbReference>
<dbReference type="Gene3D" id="1.10.10.10">
    <property type="entry name" value="Winged helix-like DNA-binding domain superfamily/Winged helix DNA-binding domain"/>
    <property type="match status" value="1"/>
</dbReference>
<feature type="domain" description="Response regulatory" evidence="4">
    <location>
        <begin position="2"/>
        <end position="116"/>
    </location>
</feature>
<evidence type="ECO:0000256" key="3">
    <source>
        <dbReference type="PROSITE-ProRule" id="PRU01091"/>
    </source>
</evidence>
<feature type="modified residue" description="4-aspartylphosphate" evidence="2">
    <location>
        <position position="51"/>
    </location>
</feature>